<dbReference type="GO" id="GO:0016740">
    <property type="term" value="F:transferase activity"/>
    <property type="evidence" value="ECO:0007669"/>
    <property type="project" value="UniProtKB-KW"/>
</dbReference>
<dbReference type="InterPro" id="IPR014388">
    <property type="entry name" value="3-oxoacid_CoA-transferase"/>
</dbReference>
<name>A0ABS9MJC1_9FIRM</name>
<dbReference type="PIRSF" id="PIRSF000858">
    <property type="entry name" value="SCOT-t"/>
    <property type="match status" value="1"/>
</dbReference>
<reference evidence="4 5" key="1">
    <citation type="submission" date="2022-01" db="EMBL/GenBank/DDBJ databases">
        <title>Collection of gut derived symbiotic bacterial strains cultured from healthy donors.</title>
        <authorList>
            <person name="Lin H."/>
            <person name="Kohout C."/>
            <person name="Waligurski E."/>
            <person name="Pamer E.G."/>
        </authorList>
    </citation>
    <scope>NUCLEOTIDE SEQUENCE [LARGE SCALE GENOMIC DNA]</scope>
    <source>
        <strain evidence="4 5">DFI.7.58</strain>
    </source>
</reference>
<dbReference type="InterPro" id="IPR004165">
    <property type="entry name" value="CoA_trans_fam_I"/>
</dbReference>
<dbReference type="Gene3D" id="3.40.1080.10">
    <property type="entry name" value="Glutaconate Coenzyme A-transferase"/>
    <property type="match status" value="2"/>
</dbReference>
<accession>A0ABS9MJC1</accession>
<proteinExistence type="inferred from homology"/>
<organism evidence="4 5">
    <name type="scientific">Anaeromassilibacillus senegalensis</name>
    <dbReference type="NCBI Taxonomy" id="1673717"/>
    <lineage>
        <taxon>Bacteria</taxon>
        <taxon>Bacillati</taxon>
        <taxon>Bacillota</taxon>
        <taxon>Clostridia</taxon>
        <taxon>Eubacteriales</taxon>
        <taxon>Acutalibacteraceae</taxon>
        <taxon>Anaeromassilibacillus</taxon>
    </lineage>
</organism>
<dbReference type="Pfam" id="PF01144">
    <property type="entry name" value="CoA_trans"/>
    <property type="match status" value="1"/>
</dbReference>
<protein>
    <submittedName>
        <fullName evidence="4">Acyl CoA:acetate/3-ketoacid CoA transferase</fullName>
    </submittedName>
</protein>
<dbReference type="Proteomes" id="UP001298681">
    <property type="component" value="Unassembled WGS sequence"/>
</dbReference>
<keyword evidence="5" id="KW-1185">Reference proteome</keyword>
<evidence type="ECO:0000313" key="4">
    <source>
        <dbReference type="EMBL" id="MCG4610686.1"/>
    </source>
</evidence>
<comment type="similarity">
    <text evidence="1 3">Belongs to the 3-oxoacid CoA-transferase family.</text>
</comment>
<evidence type="ECO:0000256" key="1">
    <source>
        <dbReference type="ARBA" id="ARBA00007154"/>
    </source>
</evidence>
<dbReference type="PANTHER" id="PTHR43293">
    <property type="entry name" value="ACETATE COA-TRANSFERASE YDIF"/>
    <property type="match status" value="1"/>
</dbReference>
<evidence type="ECO:0000256" key="2">
    <source>
        <dbReference type="ARBA" id="ARBA00022679"/>
    </source>
</evidence>
<sequence length="520" mass="55967">MSVKVLTAREAADLIPNGVNLATNGFIGASFPEEIAIAIEQRFLETGAPNDLTLLFCAAQGDSKDKGLNHFAHDGMVRRAIGGHWGLAPKLGKMVADNKIIAYDFPQGVTAHMFRDAAAHKPGTLTHVGLGTFVDPRLMGGKLNELTRQQEDLVELMEIGGKEYLFYKNQPVNFAIISGTYADEDGNISMEHLGVKAEALVVAQACKNSGGTVVAQVERVVASGSLDPQKVEVPGILVDAVVVVSDMKNHMQTFGTQYNPGFSGEHRMGAAEFTPAPMSPKKIIARRAAMELKKNGIVNLGIGIPEYISSVATEEGILDRFTLTVESGLTGGSPQSGLDFGASLNPQCIMSQPSMFDFYQGGGLDQAFLGFAEGDEEGNVNVSKFGVKLPGCGGFIDISQNAKQVFFCGTFTAKGLKTEVSDGKLHILSDGSINKFKTGLEHITFSAETAKKNQQPVMYITERAVFQLTDKGLVLTEYAPGVDLEKDIFAHMPKKPLVSPDLKEMDARIFREEKMGLVNE</sequence>
<dbReference type="RefSeq" id="WP_087232477.1">
    <property type="nucleotide sequence ID" value="NZ_JAKNHQ010000007.1"/>
</dbReference>
<dbReference type="EMBL" id="JAKNHQ010000007">
    <property type="protein sequence ID" value="MCG4610686.1"/>
    <property type="molecule type" value="Genomic_DNA"/>
</dbReference>
<dbReference type="InterPro" id="IPR037171">
    <property type="entry name" value="NagB/RpiA_transferase-like"/>
</dbReference>
<dbReference type="SUPFAM" id="SSF100950">
    <property type="entry name" value="NagB/RpiA/CoA transferase-like"/>
    <property type="match status" value="2"/>
</dbReference>
<gene>
    <name evidence="4" type="ORF">L0P57_07035</name>
</gene>
<dbReference type="SMART" id="SM00882">
    <property type="entry name" value="CoA_trans"/>
    <property type="match status" value="1"/>
</dbReference>
<evidence type="ECO:0000256" key="3">
    <source>
        <dbReference type="PIRNR" id="PIRNR000858"/>
    </source>
</evidence>
<dbReference type="PANTHER" id="PTHR43293:SF1">
    <property type="entry name" value="ACETATE COA-TRANSFERASE YDIF"/>
    <property type="match status" value="1"/>
</dbReference>
<comment type="caution">
    <text evidence="4">The sequence shown here is derived from an EMBL/GenBank/DDBJ whole genome shotgun (WGS) entry which is preliminary data.</text>
</comment>
<keyword evidence="2 3" id="KW-0808">Transferase</keyword>
<evidence type="ECO:0000313" key="5">
    <source>
        <dbReference type="Proteomes" id="UP001298681"/>
    </source>
</evidence>